<evidence type="ECO:0000256" key="3">
    <source>
        <dbReference type="ARBA" id="ARBA00022679"/>
    </source>
</evidence>
<organism evidence="7 8">
    <name type="scientific">Leucopsar rothschildi</name>
    <name type="common">Bali myna</name>
    <name type="synonym">Rothschild's mynah</name>
    <dbReference type="NCBI Taxonomy" id="127929"/>
    <lineage>
        <taxon>Eukaryota</taxon>
        <taxon>Metazoa</taxon>
        <taxon>Chordata</taxon>
        <taxon>Craniata</taxon>
        <taxon>Vertebrata</taxon>
        <taxon>Euteleostomi</taxon>
        <taxon>Archelosauria</taxon>
        <taxon>Archosauria</taxon>
        <taxon>Dinosauria</taxon>
        <taxon>Saurischia</taxon>
        <taxon>Theropoda</taxon>
        <taxon>Coelurosauria</taxon>
        <taxon>Aves</taxon>
        <taxon>Neognathae</taxon>
        <taxon>Neoaves</taxon>
        <taxon>Telluraves</taxon>
        <taxon>Australaves</taxon>
        <taxon>Passeriformes</taxon>
        <taxon>Sturnidae</taxon>
        <taxon>Leucopsar</taxon>
    </lineage>
</organism>
<keyword evidence="4 5" id="KW-0833">Ubl conjugation pathway</keyword>
<dbReference type="GO" id="GO:0016874">
    <property type="term" value="F:ligase activity"/>
    <property type="evidence" value="ECO:0007669"/>
    <property type="project" value="UniProtKB-KW"/>
</dbReference>
<dbReference type="Gene3D" id="3.30.2410.10">
    <property type="entry name" value="Hect, E3 ligase catalytic domain"/>
    <property type="match status" value="1"/>
</dbReference>
<gene>
    <name evidence="7" type="primary">Herc4</name>
    <name evidence="7" type="ORF">LEUROT_R00749</name>
</gene>
<dbReference type="Gene3D" id="3.90.1750.10">
    <property type="entry name" value="Hect, E3 ligase catalytic domains"/>
    <property type="match status" value="1"/>
</dbReference>
<evidence type="ECO:0000256" key="1">
    <source>
        <dbReference type="ARBA" id="ARBA00000885"/>
    </source>
</evidence>
<evidence type="ECO:0000256" key="4">
    <source>
        <dbReference type="ARBA" id="ARBA00022786"/>
    </source>
</evidence>
<feature type="domain" description="HECT" evidence="6">
    <location>
        <begin position="1"/>
        <end position="141"/>
    </location>
</feature>
<evidence type="ECO:0000313" key="8">
    <source>
        <dbReference type="Proteomes" id="UP000522331"/>
    </source>
</evidence>
<feature type="non-terminal residue" evidence="7">
    <location>
        <position position="141"/>
    </location>
</feature>
<dbReference type="GO" id="GO:0000209">
    <property type="term" value="P:protein polyubiquitination"/>
    <property type="evidence" value="ECO:0007669"/>
    <property type="project" value="InterPro"/>
</dbReference>
<accession>A0A7K8E4S7</accession>
<comment type="catalytic activity">
    <reaction evidence="1">
        <text>S-ubiquitinyl-[E2 ubiquitin-conjugating enzyme]-L-cysteine + [acceptor protein]-L-lysine = [E2 ubiquitin-conjugating enzyme]-L-cysteine + N(6)-ubiquitinyl-[acceptor protein]-L-lysine.</text>
        <dbReference type="EC" id="2.3.2.26"/>
    </reaction>
</comment>
<proteinExistence type="predicted"/>
<name>A0A7K8E4S7_LEURO</name>
<keyword evidence="8" id="KW-1185">Reference proteome</keyword>
<feature type="active site" description="Glycyl thioester intermediate" evidence="5">
    <location>
        <position position="134"/>
    </location>
</feature>
<protein>
    <recommendedName>
        <fullName evidence="2">HECT-type E3 ubiquitin transferase</fullName>
        <ecNumber evidence="2">2.3.2.26</ecNumber>
    </recommendedName>
</protein>
<comment type="caution">
    <text evidence="7">The sequence shown here is derived from an EMBL/GenBank/DDBJ whole genome shotgun (WGS) entry which is preliminary data.</text>
</comment>
<dbReference type="Proteomes" id="UP000522331">
    <property type="component" value="Unassembled WGS sequence"/>
</dbReference>
<keyword evidence="7" id="KW-0436">Ligase</keyword>
<evidence type="ECO:0000256" key="5">
    <source>
        <dbReference type="PROSITE-ProRule" id="PRU00104"/>
    </source>
</evidence>
<dbReference type="PROSITE" id="PS50237">
    <property type="entry name" value="HECT"/>
    <property type="match status" value="1"/>
</dbReference>
<dbReference type="EMBL" id="VZTC01004056">
    <property type="protein sequence ID" value="NXB46766.1"/>
    <property type="molecule type" value="Genomic_DNA"/>
</dbReference>
<sequence>RKEYVDLYVNYMFNKSVKKPFEDFMKGFLRGCPARNWKMFLPEELQVLLQGHTTFDWHLLEKNVMYSGYEKLDQTIRNFWTVFHKLPEEKKKMFLAFLTGSDKITGYGTERFGFCIVALQEENPDELSPRASTCQRILFLP</sequence>
<dbReference type="AlphaFoldDB" id="A0A7K8E4S7"/>
<dbReference type="SUPFAM" id="SSF56204">
    <property type="entry name" value="Hect, E3 ligase catalytic domain"/>
    <property type="match status" value="1"/>
</dbReference>
<dbReference type="GO" id="GO:0061630">
    <property type="term" value="F:ubiquitin protein ligase activity"/>
    <property type="evidence" value="ECO:0007669"/>
    <property type="project" value="UniProtKB-EC"/>
</dbReference>
<dbReference type="InterPro" id="IPR035983">
    <property type="entry name" value="Hect_E3_ubiquitin_ligase"/>
</dbReference>
<dbReference type="InterPro" id="IPR000569">
    <property type="entry name" value="HECT_dom"/>
</dbReference>
<dbReference type="EC" id="2.3.2.26" evidence="2"/>
<evidence type="ECO:0000313" key="7">
    <source>
        <dbReference type="EMBL" id="NXB46766.1"/>
    </source>
</evidence>
<evidence type="ECO:0000259" key="6">
    <source>
        <dbReference type="PROSITE" id="PS50237"/>
    </source>
</evidence>
<evidence type="ECO:0000256" key="2">
    <source>
        <dbReference type="ARBA" id="ARBA00012485"/>
    </source>
</evidence>
<feature type="non-terminal residue" evidence="7">
    <location>
        <position position="1"/>
    </location>
</feature>
<dbReference type="PANTHER" id="PTHR45700">
    <property type="entry name" value="UBIQUITIN-PROTEIN LIGASE E3C"/>
    <property type="match status" value="1"/>
</dbReference>
<reference evidence="7 8" key="1">
    <citation type="submission" date="2019-09" db="EMBL/GenBank/DDBJ databases">
        <title>Bird 10,000 Genomes (B10K) Project - Family phase.</title>
        <authorList>
            <person name="Zhang G."/>
        </authorList>
    </citation>
    <scope>NUCLEOTIDE SEQUENCE [LARGE SCALE GENOMIC DNA]</scope>
    <source>
        <strain evidence="7">B10K-DU-002-02</strain>
        <tissue evidence="7">Muscle</tissue>
    </source>
</reference>
<dbReference type="Gene3D" id="3.30.2160.10">
    <property type="entry name" value="Hect, E3 ligase catalytic domain"/>
    <property type="match status" value="1"/>
</dbReference>
<dbReference type="PANTHER" id="PTHR45700:SF8">
    <property type="entry name" value="HECT-TYPE E3 UBIQUITIN TRANSFERASE"/>
    <property type="match status" value="1"/>
</dbReference>
<keyword evidence="3" id="KW-0808">Transferase</keyword>
<dbReference type="Pfam" id="PF00632">
    <property type="entry name" value="HECT"/>
    <property type="match status" value="1"/>
</dbReference>
<dbReference type="InterPro" id="IPR044611">
    <property type="entry name" value="E3A/B/C-like"/>
</dbReference>